<accession>A0A830EVU5</accession>
<feature type="domain" description="Gfo/Idh/MocA-like oxidoreductase N-terminal" evidence="3">
    <location>
        <begin position="11"/>
        <end position="129"/>
    </location>
</feature>
<sequence length="337" mass="36509">MFISGASGIGMRFGIISTAKIAREDVIPGIQKSDHTVAAISSRTRDRASAVADDLGIDSAFGDYETMFAEADIDAVYNPLPNALHAEWSQRAADHGLDVLCEKPLAVDTAEAVDLFDYCAEQGVTLMEAFMYQFHPRTQRAREIVENELGEVHTVDASFKFSLSDPEDIRLDPELAGGSLMDVGCYAVSAARGFLGEPDRAFAHARDSRDSGVDTNLSGVLSYDDGRAASISCGFDGPRREHYRVEADDGWLEAPNCFGPDHDQSVSLTYSVDGREVTETFEPVDHYQLQVEAFADAIENGETPPINQAETLGNMRAMDALARSADTGEPVEVASPE</sequence>
<keyword evidence="2" id="KW-0560">Oxidoreductase</keyword>
<gene>
    <name evidence="5" type="ORF">GCM10009067_11080</name>
</gene>
<dbReference type="Pfam" id="PF22725">
    <property type="entry name" value="GFO_IDH_MocA_C3"/>
    <property type="match status" value="1"/>
</dbReference>
<dbReference type="EMBL" id="BMPD01000001">
    <property type="protein sequence ID" value="GGK60573.1"/>
    <property type="molecule type" value="Genomic_DNA"/>
</dbReference>
<dbReference type="PANTHER" id="PTHR22604:SF105">
    <property type="entry name" value="TRANS-1,2-DIHYDROBENZENE-1,2-DIOL DEHYDROGENASE"/>
    <property type="match status" value="1"/>
</dbReference>
<dbReference type="Gene3D" id="3.40.50.720">
    <property type="entry name" value="NAD(P)-binding Rossmann-like Domain"/>
    <property type="match status" value="1"/>
</dbReference>
<dbReference type="InterPro" id="IPR050984">
    <property type="entry name" value="Gfo/Idh/MocA_domain"/>
</dbReference>
<evidence type="ECO:0000259" key="3">
    <source>
        <dbReference type="Pfam" id="PF01408"/>
    </source>
</evidence>
<dbReference type="SUPFAM" id="SSF55347">
    <property type="entry name" value="Glyceraldehyde-3-phosphate dehydrogenase-like, C-terminal domain"/>
    <property type="match status" value="1"/>
</dbReference>
<comment type="similarity">
    <text evidence="1">Belongs to the Gfo/Idh/MocA family.</text>
</comment>
<dbReference type="InterPro" id="IPR000683">
    <property type="entry name" value="Gfo/Idh/MocA-like_OxRdtase_N"/>
</dbReference>
<feature type="domain" description="GFO/IDH/MocA-like oxidoreductase" evidence="4">
    <location>
        <begin position="139"/>
        <end position="252"/>
    </location>
</feature>
<dbReference type="GO" id="GO:0016491">
    <property type="term" value="F:oxidoreductase activity"/>
    <property type="evidence" value="ECO:0007669"/>
    <property type="project" value="UniProtKB-KW"/>
</dbReference>
<evidence type="ECO:0000313" key="6">
    <source>
        <dbReference type="Proteomes" id="UP000614221"/>
    </source>
</evidence>
<dbReference type="Gene3D" id="3.30.360.10">
    <property type="entry name" value="Dihydrodipicolinate Reductase, domain 2"/>
    <property type="match status" value="1"/>
</dbReference>
<comment type="caution">
    <text evidence="5">The sequence shown here is derived from an EMBL/GenBank/DDBJ whole genome shotgun (WGS) entry which is preliminary data.</text>
</comment>
<dbReference type="SUPFAM" id="SSF51735">
    <property type="entry name" value="NAD(P)-binding Rossmann-fold domains"/>
    <property type="match status" value="1"/>
</dbReference>
<dbReference type="InterPro" id="IPR036291">
    <property type="entry name" value="NAD(P)-bd_dom_sf"/>
</dbReference>
<evidence type="ECO:0000313" key="5">
    <source>
        <dbReference type="EMBL" id="GGK60573.1"/>
    </source>
</evidence>
<dbReference type="Pfam" id="PF01408">
    <property type="entry name" value="GFO_IDH_MocA"/>
    <property type="match status" value="1"/>
</dbReference>
<reference evidence="5" key="2">
    <citation type="submission" date="2020-09" db="EMBL/GenBank/DDBJ databases">
        <authorList>
            <person name="Sun Q."/>
            <person name="Ohkuma M."/>
        </authorList>
    </citation>
    <scope>NUCLEOTIDE SEQUENCE</scope>
    <source>
        <strain evidence="5">JCM 19018</strain>
    </source>
</reference>
<evidence type="ECO:0000259" key="4">
    <source>
        <dbReference type="Pfam" id="PF22725"/>
    </source>
</evidence>
<evidence type="ECO:0000256" key="1">
    <source>
        <dbReference type="ARBA" id="ARBA00010928"/>
    </source>
</evidence>
<evidence type="ECO:0000256" key="2">
    <source>
        <dbReference type="ARBA" id="ARBA00023002"/>
    </source>
</evidence>
<name>A0A830EVU5_9EURY</name>
<dbReference type="Proteomes" id="UP000614221">
    <property type="component" value="Unassembled WGS sequence"/>
</dbReference>
<reference evidence="5" key="1">
    <citation type="journal article" date="2014" name="Int. J. Syst. Evol. Microbiol.">
        <title>Complete genome sequence of Corynebacterium casei LMG S-19264T (=DSM 44701T), isolated from a smear-ripened cheese.</title>
        <authorList>
            <consortium name="US DOE Joint Genome Institute (JGI-PGF)"/>
            <person name="Walter F."/>
            <person name="Albersmeier A."/>
            <person name="Kalinowski J."/>
            <person name="Ruckert C."/>
        </authorList>
    </citation>
    <scope>NUCLEOTIDE SEQUENCE</scope>
    <source>
        <strain evidence="5">JCM 19018</strain>
    </source>
</reference>
<dbReference type="AlphaFoldDB" id="A0A830EVU5"/>
<dbReference type="PANTHER" id="PTHR22604">
    <property type="entry name" value="OXIDOREDUCTASES"/>
    <property type="match status" value="1"/>
</dbReference>
<protein>
    <submittedName>
        <fullName evidence="5">Oxidoreductase</fullName>
    </submittedName>
</protein>
<proteinExistence type="inferred from homology"/>
<organism evidence="5 6">
    <name type="scientific">Haloarcula sebkhae</name>
    <dbReference type="NCBI Taxonomy" id="932660"/>
    <lineage>
        <taxon>Archaea</taxon>
        <taxon>Methanobacteriati</taxon>
        <taxon>Methanobacteriota</taxon>
        <taxon>Stenosarchaea group</taxon>
        <taxon>Halobacteria</taxon>
        <taxon>Halobacteriales</taxon>
        <taxon>Haloarculaceae</taxon>
        <taxon>Haloarcula</taxon>
    </lineage>
</organism>
<dbReference type="GO" id="GO:0000166">
    <property type="term" value="F:nucleotide binding"/>
    <property type="evidence" value="ECO:0007669"/>
    <property type="project" value="InterPro"/>
</dbReference>
<dbReference type="InterPro" id="IPR055170">
    <property type="entry name" value="GFO_IDH_MocA-like_dom"/>
</dbReference>